<sequence>MKKLPMENWICYACGYVFITTGVLKLLVDDFKMIFSNLGLPYPDSVLFLVAITEIVCGALIVSKMYVKRATAALIFIMLAAIFLTKIPILTTNQGFLSFAFEARLDIVMLILLVVLWQHAPGKTFR</sequence>
<evidence type="ECO:0000256" key="1">
    <source>
        <dbReference type="ARBA" id="ARBA00004141"/>
    </source>
</evidence>
<evidence type="ECO:0000256" key="3">
    <source>
        <dbReference type="ARBA" id="ARBA00022989"/>
    </source>
</evidence>
<evidence type="ECO:0008006" key="8">
    <source>
        <dbReference type="Google" id="ProtNLM"/>
    </source>
</evidence>
<reference evidence="6" key="1">
    <citation type="journal article" date="2014" name="Int. J. Syst. Evol. Microbiol.">
        <title>Complete genome sequence of Corynebacterium casei LMG S-19264T (=DSM 44701T), isolated from a smear-ripened cheese.</title>
        <authorList>
            <consortium name="US DOE Joint Genome Institute (JGI-PGF)"/>
            <person name="Walter F."/>
            <person name="Albersmeier A."/>
            <person name="Kalinowski J."/>
            <person name="Ruckert C."/>
        </authorList>
    </citation>
    <scope>NUCLEOTIDE SEQUENCE</scope>
    <source>
        <strain evidence="6">CGMCC 1.12754</strain>
    </source>
</reference>
<feature type="transmembrane region" description="Helical" evidence="5">
    <location>
        <begin position="96"/>
        <end position="117"/>
    </location>
</feature>
<accession>A0A917HF61</accession>
<dbReference type="GO" id="GO:0016020">
    <property type="term" value="C:membrane"/>
    <property type="evidence" value="ECO:0007669"/>
    <property type="project" value="UniProtKB-SubCell"/>
</dbReference>
<keyword evidence="4 5" id="KW-0472">Membrane</keyword>
<evidence type="ECO:0000256" key="2">
    <source>
        <dbReference type="ARBA" id="ARBA00022692"/>
    </source>
</evidence>
<gene>
    <name evidence="6" type="ORF">GCM10011398_21880</name>
</gene>
<dbReference type="Pfam" id="PF07681">
    <property type="entry name" value="DoxX"/>
    <property type="match status" value="1"/>
</dbReference>
<organism evidence="6 7">
    <name type="scientific">Virgibacillus oceani</name>
    <dbReference type="NCBI Taxonomy" id="1479511"/>
    <lineage>
        <taxon>Bacteria</taxon>
        <taxon>Bacillati</taxon>
        <taxon>Bacillota</taxon>
        <taxon>Bacilli</taxon>
        <taxon>Bacillales</taxon>
        <taxon>Bacillaceae</taxon>
        <taxon>Virgibacillus</taxon>
    </lineage>
</organism>
<dbReference type="AlphaFoldDB" id="A0A917HF61"/>
<reference evidence="6" key="2">
    <citation type="submission" date="2020-09" db="EMBL/GenBank/DDBJ databases">
        <authorList>
            <person name="Sun Q."/>
            <person name="Zhou Y."/>
        </authorList>
    </citation>
    <scope>NUCLEOTIDE SEQUENCE</scope>
    <source>
        <strain evidence="6">CGMCC 1.12754</strain>
    </source>
</reference>
<dbReference type="RefSeq" id="WP_229683137.1">
    <property type="nucleotide sequence ID" value="NZ_BMFR01000008.1"/>
</dbReference>
<evidence type="ECO:0000256" key="5">
    <source>
        <dbReference type="SAM" id="Phobius"/>
    </source>
</evidence>
<evidence type="ECO:0000313" key="7">
    <source>
        <dbReference type="Proteomes" id="UP000622860"/>
    </source>
</evidence>
<feature type="transmembrane region" description="Helical" evidence="5">
    <location>
        <begin position="9"/>
        <end position="28"/>
    </location>
</feature>
<dbReference type="EMBL" id="BMFR01000008">
    <property type="protein sequence ID" value="GGG76532.1"/>
    <property type="molecule type" value="Genomic_DNA"/>
</dbReference>
<feature type="transmembrane region" description="Helical" evidence="5">
    <location>
        <begin position="40"/>
        <end position="63"/>
    </location>
</feature>
<keyword evidence="2 5" id="KW-0812">Transmembrane</keyword>
<evidence type="ECO:0000256" key="4">
    <source>
        <dbReference type="ARBA" id="ARBA00023136"/>
    </source>
</evidence>
<feature type="transmembrane region" description="Helical" evidence="5">
    <location>
        <begin position="70"/>
        <end position="90"/>
    </location>
</feature>
<dbReference type="Proteomes" id="UP000622860">
    <property type="component" value="Unassembled WGS sequence"/>
</dbReference>
<keyword evidence="3 5" id="KW-1133">Transmembrane helix</keyword>
<keyword evidence="7" id="KW-1185">Reference proteome</keyword>
<comment type="subcellular location">
    <subcellularLocation>
        <location evidence="1">Membrane</location>
        <topology evidence="1">Multi-pass membrane protein</topology>
    </subcellularLocation>
</comment>
<comment type="caution">
    <text evidence="6">The sequence shown here is derived from an EMBL/GenBank/DDBJ whole genome shotgun (WGS) entry which is preliminary data.</text>
</comment>
<dbReference type="InterPro" id="IPR032808">
    <property type="entry name" value="DoxX"/>
</dbReference>
<proteinExistence type="predicted"/>
<protein>
    <recommendedName>
        <fullName evidence="8">DoxX family protein</fullName>
    </recommendedName>
</protein>
<evidence type="ECO:0000313" key="6">
    <source>
        <dbReference type="EMBL" id="GGG76532.1"/>
    </source>
</evidence>
<name>A0A917HF61_9BACI</name>